<dbReference type="InterPro" id="IPR036388">
    <property type="entry name" value="WH-like_DNA-bd_sf"/>
</dbReference>
<evidence type="ECO:0000256" key="3">
    <source>
        <dbReference type="ARBA" id="ARBA00023125"/>
    </source>
</evidence>
<evidence type="ECO:0000256" key="2">
    <source>
        <dbReference type="ARBA" id="ARBA00023015"/>
    </source>
</evidence>
<evidence type="ECO:0000313" key="6">
    <source>
        <dbReference type="EMBL" id="MCR0981056.1"/>
    </source>
</evidence>
<dbReference type="Gene3D" id="1.10.10.10">
    <property type="entry name" value="Winged helix-like DNA-binding domain superfamily/Winged helix DNA-binding domain"/>
    <property type="match status" value="1"/>
</dbReference>
<accession>A0ABT1WYX6</accession>
<evidence type="ECO:0000256" key="4">
    <source>
        <dbReference type="ARBA" id="ARBA00023163"/>
    </source>
</evidence>
<dbReference type="InterPro" id="IPR000847">
    <property type="entry name" value="LysR_HTH_N"/>
</dbReference>
<dbReference type="Proteomes" id="UP001524642">
    <property type="component" value="Unassembled WGS sequence"/>
</dbReference>
<dbReference type="PANTHER" id="PTHR30419">
    <property type="entry name" value="HTH-TYPE TRANSCRIPTIONAL REGULATOR YBHD"/>
    <property type="match status" value="1"/>
</dbReference>
<dbReference type="PRINTS" id="PR00039">
    <property type="entry name" value="HTHLYSR"/>
</dbReference>
<dbReference type="Gene3D" id="3.40.190.290">
    <property type="match status" value="1"/>
</dbReference>
<organism evidence="6 7">
    <name type="scientific">Roseomonas populi</name>
    <dbReference type="NCBI Taxonomy" id="3121582"/>
    <lineage>
        <taxon>Bacteria</taxon>
        <taxon>Pseudomonadati</taxon>
        <taxon>Pseudomonadota</taxon>
        <taxon>Alphaproteobacteria</taxon>
        <taxon>Acetobacterales</taxon>
        <taxon>Roseomonadaceae</taxon>
        <taxon>Roseomonas</taxon>
    </lineage>
</organism>
<dbReference type="InterPro" id="IPR036390">
    <property type="entry name" value="WH_DNA-bd_sf"/>
</dbReference>
<gene>
    <name evidence="6" type="ORF">NRP21_03225</name>
</gene>
<keyword evidence="3" id="KW-0238">DNA-binding</keyword>
<dbReference type="Pfam" id="PF03466">
    <property type="entry name" value="LysR_substrate"/>
    <property type="match status" value="1"/>
</dbReference>
<dbReference type="SUPFAM" id="SSF53850">
    <property type="entry name" value="Periplasmic binding protein-like II"/>
    <property type="match status" value="1"/>
</dbReference>
<evidence type="ECO:0000313" key="7">
    <source>
        <dbReference type="Proteomes" id="UP001524642"/>
    </source>
</evidence>
<dbReference type="Pfam" id="PF00126">
    <property type="entry name" value="HTH_1"/>
    <property type="match status" value="1"/>
</dbReference>
<dbReference type="CDD" id="cd08440">
    <property type="entry name" value="PBP2_LTTR_like_4"/>
    <property type="match status" value="1"/>
</dbReference>
<comment type="caution">
    <text evidence="6">The sequence shown here is derived from an EMBL/GenBank/DDBJ whole genome shotgun (WGS) entry which is preliminary data.</text>
</comment>
<feature type="domain" description="HTH lysR-type" evidence="5">
    <location>
        <begin position="3"/>
        <end position="60"/>
    </location>
</feature>
<dbReference type="RefSeq" id="WP_257714737.1">
    <property type="nucleotide sequence ID" value="NZ_JANJOU010000002.1"/>
</dbReference>
<reference evidence="6 7" key="1">
    <citation type="submission" date="2022-06" db="EMBL/GenBank/DDBJ databases">
        <title>Roseomonas CN29.</title>
        <authorList>
            <person name="Cheng Y."/>
            <person name="He X."/>
        </authorList>
    </citation>
    <scope>NUCLEOTIDE SEQUENCE [LARGE SCALE GENOMIC DNA]</scope>
    <source>
        <strain evidence="6 7">CN29</strain>
    </source>
</reference>
<dbReference type="SUPFAM" id="SSF46785">
    <property type="entry name" value="Winged helix' DNA-binding domain"/>
    <property type="match status" value="1"/>
</dbReference>
<evidence type="ECO:0000259" key="5">
    <source>
        <dbReference type="PROSITE" id="PS50931"/>
    </source>
</evidence>
<dbReference type="InterPro" id="IPR005119">
    <property type="entry name" value="LysR_subst-bd"/>
</dbReference>
<comment type="similarity">
    <text evidence="1">Belongs to the LysR transcriptional regulatory family.</text>
</comment>
<keyword evidence="7" id="KW-1185">Reference proteome</keyword>
<proteinExistence type="inferred from homology"/>
<name>A0ABT1WYX6_9PROT</name>
<keyword evidence="2" id="KW-0805">Transcription regulation</keyword>
<dbReference type="EMBL" id="JANJOU010000002">
    <property type="protein sequence ID" value="MCR0981056.1"/>
    <property type="molecule type" value="Genomic_DNA"/>
</dbReference>
<dbReference type="InterPro" id="IPR050950">
    <property type="entry name" value="HTH-type_LysR_regulators"/>
</dbReference>
<keyword evidence="4" id="KW-0804">Transcription</keyword>
<sequence length="313" mass="33497">MDISLKSLHAFVAVARHRSFSQAAALLHRTQPALTVQVRRLEKALGLRLLDRLPRGVEPTAAGKELARALEPLLRDIDQVLDEARGTAARRAGLVRLAAIPSVASGLLPQAVARLEERHPALQVRLREAVTGRVHAMVRGDLVEVGIATRPEDGTDLEAEPIFRDRILAVMPKGHPLARGAVTVERLAAEPLLLMETDTSVDALLAAAFATGGLALSARQRAVHAATLINMARAGLGVALLPSSVSELAIAPELERRPLAPDLVREVVVIRRAGRSLSPAAEALVEALRLYAPRLSRTVASDPSKRAASTRRS</sequence>
<evidence type="ECO:0000256" key="1">
    <source>
        <dbReference type="ARBA" id="ARBA00009437"/>
    </source>
</evidence>
<dbReference type="PROSITE" id="PS50931">
    <property type="entry name" value="HTH_LYSR"/>
    <property type="match status" value="1"/>
</dbReference>
<protein>
    <submittedName>
        <fullName evidence="6">LysR family transcriptional regulator</fullName>
    </submittedName>
</protein>